<feature type="transmembrane region" description="Helical" evidence="1">
    <location>
        <begin position="30"/>
        <end position="52"/>
    </location>
</feature>
<dbReference type="EMBL" id="QWEZ01000001">
    <property type="protein sequence ID" value="RRJ84018.1"/>
    <property type="molecule type" value="Genomic_DNA"/>
</dbReference>
<sequence length="138" mass="14436">MTHRAHLLILRIGPALKDAFQQDRYGSHNALVNLMGAGIGILAISLAVACGLPAEYDLYTAMVACLLIPWGRDTHSPPAGSTAALIISLIPSLQNQGIAGLPAPAVVGIPALNRFLAHCRSRAVSVALADFKHQPCAP</sequence>
<gene>
    <name evidence="2" type="ORF">D0544_02550</name>
</gene>
<proteinExistence type="predicted"/>
<dbReference type="Proteomes" id="UP000280792">
    <property type="component" value="Unassembled WGS sequence"/>
</dbReference>
<protein>
    <submittedName>
        <fullName evidence="2">Uncharacterized protein</fullName>
    </submittedName>
</protein>
<keyword evidence="1" id="KW-0472">Membrane</keyword>
<organism evidence="2 3">
    <name type="scientific">Aestuariirhabdus litorea</name>
    <dbReference type="NCBI Taxonomy" id="2528527"/>
    <lineage>
        <taxon>Bacteria</taxon>
        <taxon>Pseudomonadati</taxon>
        <taxon>Pseudomonadota</taxon>
        <taxon>Gammaproteobacteria</taxon>
        <taxon>Oceanospirillales</taxon>
        <taxon>Aestuariirhabdaceae</taxon>
        <taxon>Aestuariirhabdus</taxon>
    </lineage>
</organism>
<evidence type="ECO:0000256" key="1">
    <source>
        <dbReference type="SAM" id="Phobius"/>
    </source>
</evidence>
<evidence type="ECO:0000313" key="2">
    <source>
        <dbReference type="EMBL" id="RRJ84018.1"/>
    </source>
</evidence>
<dbReference type="RefSeq" id="WP_125014444.1">
    <property type="nucleotide sequence ID" value="NZ_QWEZ01000001.1"/>
</dbReference>
<name>A0A3P3VQ00_9GAMM</name>
<reference evidence="2 3" key="1">
    <citation type="submission" date="2018-08" db="EMBL/GenBank/DDBJ databases">
        <authorList>
            <person name="Khan S.A."/>
        </authorList>
    </citation>
    <scope>NUCLEOTIDE SEQUENCE [LARGE SCALE GENOMIC DNA]</scope>
    <source>
        <strain evidence="2 3">GTF-13</strain>
    </source>
</reference>
<keyword evidence="3" id="KW-1185">Reference proteome</keyword>
<reference evidence="2 3" key="2">
    <citation type="submission" date="2018-12" db="EMBL/GenBank/DDBJ databases">
        <title>Simiduia agarivorans gen. nov., sp. nov., a marine, agarolytic bacterium isolated from shallow coastal water from Keelung, Taiwan.</title>
        <authorList>
            <person name="Shieh W.Y."/>
        </authorList>
    </citation>
    <scope>NUCLEOTIDE SEQUENCE [LARGE SCALE GENOMIC DNA]</scope>
    <source>
        <strain evidence="2 3">GTF-13</strain>
    </source>
</reference>
<dbReference type="AlphaFoldDB" id="A0A3P3VQ00"/>
<comment type="caution">
    <text evidence="2">The sequence shown here is derived from an EMBL/GenBank/DDBJ whole genome shotgun (WGS) entry which is preliminary data.</text>
</comment>
<accession>A0A3P3VQ00</accession>
<evidence type="ECO:0000313" key="3">
    <source>
        <dbReference type="Proteomes" id="UP000280792"/>
    </source>
</evidence>
<keyword evidence="1" id="KW-1133">Transmembrane helix</keyword>
<keyword evidence="1" id="KW-0812">Transmembrane</keyword>